<protein>
    <submittedName>
        <fullName evidence="2">Uncharacterized protein</fullName>
    </submittedName>
</protein>
<dbReference type="Proteomes" id="UP001176941">
    <property type="component" value="Chromosome 11"/>
</dbReference>
<name>A0ABN8XXU4_RANTA</name>
<evidence type="ECO:0000256" key="1">
    <source>
        <dbReference type="SAM" id="MobiDB-lite"/>
    </source>
</evidence>
<feature type="region of interest" description="Disordered" evidence="1">
    <location>
        <begin position="1"/>
        <end position="97"/>
    </location>
</feature>
<evidence type="ECO:0000313" key="2">
    <source>
        <dbReference type="EMBL" id="CAI9153928.1"/>
    </source>
</evidence>
<organism evidence="2 3">
    <name type="scientific">Rangifer tarandus platyrhynchus</name>
    <name type="common">Svalbard reindeer</name>
    <dbReference type="NCBI Taxonomy" id="3082113"/>
    <lineage>
        <taxon>Eukaryota</taxon>
        <taxon>Metazoa</taxon>
        <taxon>Chordata</taxon>
        <taxon>Craniata</taxon>
        <taxon>Vertebrata</taxon>
        <taxon>Euteleostomi</taxon>
        <taxon>Mammalia</taxon>
        <taxon>Eutheria</taxon>
        <taxon>Laurasiatheria</taxon>
        <taxon>Artiodactyla</taxon>
        <taxon>Ruminantia</taxon>
        <taxon>Pecora</taxon>
        <taxon>Cervidae</taxon>
        <taxon>Odocoileinae</taxon>
        <taxon>Rangifer</taxon>
    </lineage>
</organism>
<accession>A0ABN8XXU4</accession>
<gene>
    <name evidence="2" type="ORF">MRATA1EN1_LOCUS2890</name>
</gene>
<keyword evidence="3" id="KW-1185">Reference proteome</keyword>
<proteinExistence type="predicted"/>
<sequence length="189" mass="20304">MGAGVFGRSRKPNVRREPPPPRGRRPLPPRKVPDARLDWASLRPPPLPACAALSQRPGSQGRDPFGGTCGSGDPEQLGPPVLPTKFPSPRLAMGRERREDIAGARKLLASGIRGRRWPRSLKSGERAFGQLESRPGGQVGGRRRRGRERTARGQCSGAGRPLPGPQKPRGYLGSRALWAALAVGGPRTN</sequence>
<evidence type="ECO:0000313" key="3">
    <source>
        <dbReference type="Proteomes" id="UP001176941"/>
    </source>
</evidence>
<dbReference type="EMBL" id="OX459947">
    <property type="protein sequence ID" value="CAI9153928.1"/>
    <property type="molecule type" value="Genomic_DNA"/>
</dbReference>
<reference evidence="2" key="1">
    <citation type="submission" date="2023-04" db="EMBL/GenBank/DDBJ databases">
        <authorList>
            <consortium name="ELIXIR-Norway"/>
        </authorList>
    </citation>
    <scope>NUCLEOTIDE SEQUENCE [LARGE SCALE GENOMIC DNA]</scope>
</reference>
<feature type="region of interest" description="Disordered" evidence="1">
    <location>
        <begin position="118"/>
        <end position="171"/>
    </location>
</feature>